<dbReference type="Proteomes" id="UP000052022">
    <property type="component" value="Unassembled WGS sequence"/>
</dbReference>
<keyword evidence="2" id="KW-0964">Secreted</keyword>
<evidence type="ECO:0000313" key="5">
    <source>
        <dbReference type="EMBL" id="CUH78858.1"/>
    </source>
</evidence>
<protein>
    <submittedName>
        <fullName evidence="5">Hemolysin, chromosomal</fullName>
    </submittedName>
</protein>
<dbReference type="GO" id="GO:0005509">
    <property type="term" value="F:calcium ion binding"/>
    <property type="evidence" value="ECO:0007669"/>
    <property type="project" value="InterPro"/>
</dbReference>
<dbReference type="STRING" id="928856.SAMN04488049_110109"/>
<dbReference type="SUPFAM" id="SSF51120">
    <property type="entry name" value="beta-Roll"/>
    <property type="match status" value="2"/>
</dbReference>
<dbReference type="InterPro" id="IPR011049">
    <property type="entry name" value="Serralysin-like_metalloprot_C"/>
</dbReference>
<dbReference type="PANTHER" id="PTHR38340">
    <property type="entry name" value="S-LAYER PROTEIN"/>
    <property type="match status" value="1"/>
</dbReference>
<dbReference type="PROSITE" id="PS00330">
    <property type="entry name" value="HEMOLYSIN_CALCIUM"/>
    <property type="match status" value="4"/>
</dbReference>
<name>A0A0P1GBQ5_9RHOB</name>
<dbReference type="InterPro" id="IPR050557">
    <property type="entry name" value="RTX_toxin/Mannuronan_C5-epim"/>
</dbReference>
<feature type="domain" description="SCP" evidence="4">
    <location>
        <begin position="12"/>
        <end position="129"/>
    </location>
</feature>
<dbReference type="Gene3D" id="3.40.33.10">
    <property type="entry name" value="CAP"/>
    <property type="match status" value="1"/>
</dbReference>
<dbReference type="Pfam" id="PF00188">
    <property type="entry name" value="CAP"/>
    <property type="match status" value="1"/>
</dbReference>
<dbReference type="OrthoDB" id="419320at2"/>
<evidence type="ECO:0000256" key="3">
    <source>
        <dbReference type="SAM" id="MobiDB-lite"/>
    </source>
</evidence>
<dbReference type="EMBL" id="CYSD01000033">
    <property type="protein sequence ID" value="CUH78858.1"/>
    <property type="molecule type" value="Genomic_DNA"/>
</dbReference>
<reference evidence="5 6" key="1">
    <citation type="submission" date="2015-09" db="EMBL/GenBank/DDBJ databases">
        <authorList>
            <consortium name="Swine Surveillance"/>
        </authorList>
    </citation>
    <scope>NUCLEOTIDE SEQUENCE [LARGE SCALE GENOMIC DNA]</scope>
    <source>
        <strain evidence="5 6">CECT 7557</strain>
    </source>
</reference>
<evidence type="ECO:0000256" key="1">
    <source>
        <dbReference type="ARBA" id="ARBA00004613"/>
    </source>
</evidence>
<accession>A0A0P1GBQ5</accession>
<dbReference type="InterPro" id="IPR018511">
    <property type="entry name" value="Hemolysin-typ_Ca-bd_CS"/>
</dbReference>
<dbReference type="GO" id="GO:0005576">
    <property type="term" value="C:extracellular region"/>
    <property type="evidence" value="ECO:0007669"/>
    <property type="project" value="UniProtKB-SubCell"/>
</dbReference>
<dbReference type="Gene3D" id="2.150.10.10">
    <property type="entry name" value="Serralysin-like metalloprotease, C-terminal"/>
    <property type="match status" value="4"/>
</dbReference>
<dbReference type="SUPFAM" id="SSF55797">
    <property type="entry name" value="PR-1-like"/>
    <property type="match status" value="1"/>
</dbReference>
<sequence length="467" mass="48561">MSIANELELQMLSLINAERTSRGLNALQLEQDLNKAAEEHSEWMLEEDIFSHTGEDDSSPHERMEDAGFEFSGRWASAENVAWQSTRGAAGLSDDVVDLHNALMNSPGHRANILNPDFQYIGIGLENGDFTHGAFTYDSLMVTQNFARTTADVTLDPGSGGSSVPVTNGTAGDDDLELTSRGSLIAGAGNDTLNGSSDADELSGGHGHDTVKGRGGDDEMNGGTGNDTMRGGTGDDRIFGNSARDRLFGESGNDFISGGDGADYVDGGSGSDTIYGRSGWDSLNGGDGNDSIYGSEGDDEINGGNGHDWLSGGSAWDTIDGNGGNDTLYGNFGSDRLSGGSNNDQLFGGTGDDTLNGGSGNDLLQGNQGVDVLEGGTGNDTLRGGTLADTFVFDEGFDSDVIEDFRLGEDILSLTRDLAGSGNADQVIDTFGLVTSDGLELNFGGGDVLFLEGLNNLSALADDIVFA</sequence>
<dbReference type="Pfam" id="PF00353">
    <property type="entry name" value="HemolysinCabind"/>
    <property type="match status" value="5"/>
</dbReference>
<evidence type="ECO:0000259" key="4">
    <source>
        <dbReference type="Pfam" id="PF00188"/>
    </source>
</evidence>
<feature type="region of interest" description="Disordered" evidence="3">
    <location>
        <begin position="187"/>
        <end position="235"/>
    </location>
</feature>
<dbReference type="InterPro" id="IPR035940">
    <property type="entry name" value="CAP_sf"/>
</dbReference>
<organism evidence="5 6">
    <name type="scientific">Tritonibacter multivorans</name>
    <dbReference type="NCBI Taxonomy" id="928856"/>
    <lineage>
        <taxon>Bacteria</taxon>
        <taxon>Pseudomonadati</taxon>
        <taxon>Pseudomonadota</taxon>
        <taxon>Alphaproteobacteria</taxon>
        <taxon>Rhodobacterales</taxon>
        <taxon>Paracoccaceae</taxon>
        <taxon>Tritonibacter</taxon>
    </lineage>
</organism>
<keyword evidence="6" id="KW-1185">Reference proteome</keyword>
<evidence type="ECO:0000256" key="2">
    <source>
        <dbReference type="ARBA" id="ARBA00022525"/>
    </source>
</evidence>
<feature type="region of interest" description="Disordered" evidence="3">
    <location>
        <begin position="153"/>
        <end position="173"/>
    </location>
</feature>
<comment type="subcellular location">
    <subcellularLocation>
        <location evidence="1">Secreted</location>
    </subcellularLocation>
</comment>
<dbReference type="CDD" id="cd05379">
    <property type="entry name" value="CAP_bacterial"/>
    <property type="match status" value="1"/>
</dbReference>
<proteinExistence type="predicted"/>
<evidence type="ECO:0000313" key="6">
    <source>
        <dbReference type="Proteomes" id="UP000052022"/>
    </source>
</evidence>
<dbReference type="InterPro" id="IPR001343">
    <property type="entry name" value="Hemolysn_Ca-bd"/>
</dbReference>
<gene>
    <name evidence="5" type="primary">hlyA_3</name>
    <name evidence="5" type="ORF">TRM7557_02077</name>
</gene>
<dbReference type="PRINTS" id="PR00313">
    <property type="entry name" value="CABNDNGRPT"/>
</dbReference>
<dbReference type="InterPro" id="IPR014044">
    <property type="entry name" value="CAP_dom"/>
</dbReference>
<feature type="compositionally biased region" description="Basic and acidic residues" evidence="3">
    <location>
        <begin position="206"/>
        <end position="217"/>
    </location>
</feature>
<dbReference type="AlphaFoldDB" id="A0A0P1GBQ5"/>
<dbReference type="PANTHER" id="PTHR38340:SF1">
    <property type="entry name" value="S-LAYER PROTEIN"/>
    <property type="match status" value="1"/>
</dbReference>
<dbReference type="RefSeq" id="WP_058290134.1">
    <property type="nucleotide sequence ID" value="NZ_CYSD01000033.1"/>
</dbReference>